<dbReference type="PROSITE" id="PS51257">
    <property type="entry name" value="PROKAR_LIPOPROTEIN"/>
    <property type="match status" value="1"/>
</dbReference>
<name>A0A2M9HI72_9BIFI</name>
<dbReference type="AlphaFoldDB" id="A0A2M9HI72"/>
<comment type="caution">
    <text evidence="2">The sequence shown here is derived from an EMBL/GenBank/DDBJ whole genome shotgun (WGS) entry which is preliminary data.</text>
</comment>
<reference evidence="3" key="1">
    <citation type="submission" date="2017-10" db="EMBL/GenBank/DDBJ databases">
        <title>Draft genome sequences of strains TRE 1, TRE 9, TRE H and TRI 7, isolated from tamarins, belonging to four potential novel Bifidobacterium species.</title>
        <authorList>
            <person name="Mattarelli P."/>
            <person name="Modesto M."/>
            <person name="Puglisi E."/>
            <person name="Morelli L."/>
            <person name="Bonetti A."/>
            <person name="Spezio C."/>
            <person name="Sandri C."/>
        </authorList>
    </citation>
    <scope>NUCLEOTIDE SEQUENCE [LARGE SCALE GENOMIC DNA]</scope>
    <source>
        <strain evidence="3">TREH</strain>
    </source>
</reference>
<dbReference type="Gene3D" id="3.40.190.10">
    <property type="entry name" value="Periplasmic binding protein-like II"/>
    <property type="match status" value="2"/>
</dbReference>
<dbReference type="InterPro" id="IPR006059">
    <property type="entry name" value="SBP"/>
</dbReference>
<dbReference type="SUPFAM" id="SSF53850">
    <property type="entry name" value="Periplasmic binding protein-like II"/>
    <property type="match status" value="1"/>
</dbReference>
<dbReference type="PANTHER" id="PTHR43649:SF14">
    <property type="entry name" value="BLR3389 PROTEIN"/>
    <property type="match status" value="1"/>
</dbReference>
<dbReference type="Proteomes" id="UP000229239">
    <property type="component" value="Unassembled WGS sequence"/>
</dbReference>
<organism evidence="2 3">
    <name type="scientific">Bifidobacterium felsineum</name>
    <dbReference type="NCBI Taxonomy" id="2045440"/>
    <lineage>
        <taxon>Bacteria</taxon>
        <taxon>Bacillati</taxon>
        <taxon>Actinomycetota</taxon>
        <taxon>Actinomycetes</taxon>
        <taxon>Bifidobacteriales</taxon>
        <taxon>Bifidobacteriaceae</taxon>
        <taxon>Bifidobacterium</taxon>
    </lineage>
</organism>
<keyword evidence="3" id="KW-1185">Reference proteome</keyword>
<keyword evidence="1" id="KW-0732">Signal</keyword>
<dbReference type="InterPro" id="IPR050490">
    <property type="entry name" value="Bact_solute-bd_prot1"/>
</dbReference>
<protein>
    <submittedName>
        <fullName evidence="2">Sugar-binding protein</fullName>
    </submittedName>
</protein>
<evidence type="ECO:0000313" key="3">
    <source>
        <dbReference type="Proteomes" id="UP000229239"/>
    </source>
</evidence>
<dbReference type="Pfam" id="PF01547">
    <property type="entry name" value="SBP_bac_1"/>
    <property type="match status" value="1"/>
</dbReference>
<evidence type="ECO:0000313" key="2">
    <source>
        <dbReference type="EMBL" id="PJM76481.1"/>
    </source>
</evidence>
<dbReference type="PANTHER" id="PTHR43649">
    <property type="entry name" value="ARABINOSE-BINDING PROTEIN-RELATED"/>
    <property type="match status" value="1"/>
</dbReference>
<feature type="chain" id="PRO_5039122345" evidence="1">
    <location>
        <begin position="23"/>
        <end position="447"/>
    </location>
</feature>
<sequence>MKRTSAIRAAVAMTLVAGLSLAGCGNPTAGGTTDNVDTTAADYWPDATKKLDGVNLTFWVGQSDSKVPVKVISDFEKATGAKVDLQIIPDSYENNVQTKITTGDMPDLATWEPTNSMLAGFVSTGKLQQLDNAPWVDNYIDGVADLGQTKGHRYAALISPVNVMGVWYNKKVFEKAGITETPKGWDELVSAAKKIKDSNAADSAFFEMGGSQWGTQWAVQVQLAEAANDGLWDRVNEGKEKFTDSTIMTAIENYKKLIDDGYYNSDAGSATLDDQAAALWEGKTGMVIGNNAQFNVAAALADNDKTAIDENLGFFPISSKGNISSLSPGASSAVVAFKTGDSTREAAARQFLNFWMSEGYENFVNDRALVSALKTVDSPKSVPQALLDAASSIANSAPSMQSAAIANPDLYINLANMINGTATPEQVAETTQNQFAQIAKAQGAKGF</sequence>
<feature type="signal peptide" evidence="1">
    <location>
        <begin position="1"/>
        <end position="22"/>
    </location>
</feature>
<evidence type="ECO:0000256" key="1">
    <source>
        <dbReference type="SAM" id="SignalP"/>
    </source>
</evidence>
<dbReference type="OrthoDB" id="366726at2"/>
<proteinExistence type="predicted"/>
<accession>A0A2M9HI72</accession>
<dbReference type="EMBL" id="PEBJ01000006">
    <property type="protein sequence ID" value="PJM76481.1"/>
    <property type="molecule type" value="Genomic_DNA"/>
</dbReference>
<gene>
    <name evidence="2" type="ORF">CSQ86_09125</name>
</gene>